<feature type="transmembrane region" description="Helical" evidence="10">
    <location>
        <begin position="447"/>
        <end position="469"/>
    </location>
</feature>
<dbReference type="GO" id="GO:0042910">
    <property type="term" value="F:xenobiotic transmembrane transporter activity"/>
    <property type="evidence" value="ECO:0007669"/>
    <property type="project" value="InterPro"/>
</dbReference>
<evidence type="ECO:0000256" key="8">
    <source>
        <dbReference type="ARBA" id="ARBA00023136"/>
    </source>
</evidence>
<feature type="transmembrane region" description="Helical" evidence="10">
    <location>
        <begin position="421"/>
        <end position="441"/>
    </location>
</feature>
<dbReference type="InterPro" id="IPR002528">
    <property type="entry name" value="MATE_fam"/>
</dbReference>
<sequence>MAQIAPPAVGENVVTSGPPHRAILKLALPTVGAMLTQSVVNEIDIVFFARLPCPESSNAQAALLPSLIVLWLFGGSLSSISVGTQAFVGRRFAEKNHEDAGAVLFNAALFALVAGILFSAIGYFASPYILGAIIKVEGPRTAADEYLRWRLLGVTSMATTFAFKAFFDGIGKTHIHLVSAVAMNALNIVLCFLLIFGNAALGIPKMGIAGAGIAGFVSTYVGLAIMVGYALLPQFRKLYAPFRFQNLDRGLTWSILRLSIPSGVATIAVMTGFALFAMIAGKLDEVHPMGVVSAMCPGGKAEPVNGAATTVIVGVLKLTFTACLAFGTSTATLVAQSLGERNGDKAETFGWTSVRLGLLIFGVVGLCEAVFAPQILAFVSHSEVVRDVALGPMRVMGICTPIIAIGMILTQALFGAGNTRFVMLVELVLHFLCLVPLAWLLGITLDFGLMGIWTAGVVYALLLAAVMVFKFRSGDWKKIAL</sequence>
<proteinExistence type="predicted"/>
<comment type="subcellular location">
    <subcellularLocation>
        <location evidence="1">Cell membrane</location>
        <topology evidence="1">Multi-pass membrane protein</topology>
    </subcellularLocation>
</comment>
<comment type="caution">
    <text evidence="11">The sequence shown here is derived from an EMBL/GenBank/DDBJ whole genome shotgun (WGS) entry which is preliminary data.</text>
</comment>
<dbReference type="GO" id="GO:0015297">
    <property type="term" value="F:antiporter activity"/>
    <property type="evidence" value="ECO:0007669"/>
    <property type="project" value="UniProtKB-KW"/>
</dbReference>
<evidence type="ECO:0000256" key="1">
    <source>
        <dbReference type="ARBA" id="ARBA00004651"/>
    </source>
</evidence>
<accession>A0A4U1JH14</accession>
<evidence type="ECO:0000313" key="12">
    <source>
        <dbReference type="Proteomes" id="UP000309215"/>
    </source>
</evidence>
<reference evidence="11 12" key="1">
    <citation type="submission" date="2019-04" db="EMBL/GenBank/DDBJ databases">
        <authorList>
            <person name="Li Y."/>
            <person name="Wang J."/>
        </authorList>
    </citation>
    <scope>NUCLEOTIDE SEQUENCE [LARGE SCALE GENOMIC DNA]</scope>
    <source>
        <strain evidence="11 12">DSM 14668</strain>
    </source>
</reference>
<evidence type="ECO:0000256" key="5">
    <source>
        <dbReference type="ARBA" id="ARBA00022692"/>
    </source>
</evidence>
<evidence type="ECO:0000256" key="4">
    <source>
        <dbReference type="ARBA" id="ARBA00022475"/>
    </source>
</evidence>
<dbReference type="Proteomes" id="UP000309215">
    <property type="component" value="Unassembled WGS sequence"/>
</dbReference>
<dbReference type="InterPro" id="IPR050222">
    <property type="entry name" value="MATE_MdtK"/>
</dbReference>
<dbReference type="RefSeq" id="WP_136928406.1">
    <property type="nucleotide sequence ID" value="NZ_SSMQ01000006.1"/>
</dbReference>
<keyword evidence="12" id="KW-1185">Reference proteome</keyword>
<feature type="transmembrane region" description="Helical" evidence="10">
    <location>
        <begin position="100"/>
        <end position="126"/>
    </location>
</feature>
<evidence type="ECO:0000256" key="2">
    <source>
        <dbReference type="ARBA" id="ARBA00022448"/>
    </source>
</evidence>
<dbReference type="PANTHER" id="PTHR43298">
    <property type="entry name" value="MULTIDRUG RESISTANCE PROTEIN NORM-RELATED"/>
    <property type="match status" value="1"/>
</dbReference>
<keyword evidence="4" id="KW-1003">Cell membrane</keyword>
<evidence type="ECO:0000313" key="11">
    <source>
        <dbReference type="EMBL" id="TKD10441.1"/>
    </source>
</evidence>
<dbReference type="AlphaFoldDB" id="A0A4U1JH14"/>
<feature type="transmembrane region" description="Helical" evidence="10">
    <location>
        <begin position="311"/>
        <end position="335"/>
    </location>
</feature>
<evidence type="ECO:0000256" key="10">
    <source>
        <dbReference type="SAM" id="Phobius"/>
    </source>
</evidence>
<keyword evidence="5 10" id="KW-0812">Transmembrane</keyword>
<dbReference type="InterPro" id="IPR048279">
    <property type="entry name" value="MdtK-like"/>
</dbReference>
<dbReference type="CDD" id="cd13133">
    <property type="entry name" value="MATE_like_7"/>
    <property type="match status" value="1"/>
</dbReference>
<dbReference type="PANTHER" id="PTHR43298:SF2">
    <property type="entry name" value="FMN_FAD EXPORTER YEEO-RELATED"/>
    <property type="match status" value="1"/>
</dbReference>
<keyword evidence="7" id="KW-0406">Ion transport</keyword>
<feature type="transmembrane region" description="Helical" evidence="10">
    <location>
        <begin position="395"/>
        <end position="414"/>
    </location>
</feature>
<keyword evidence="6 10" id="KW-1133">Transmembrane helix</keyword>
<feature type="transmembrane region" description="Helical" evidence="10">
    <location>
        <begin position="175"/>
        <end position="196"/>
    </location>
</feature>
<feature type="transmembrane region" description="Helical" evidence="10">
    <location>
        <begin position="253"/>
        <end position="279"/>
    </location>
</feature>
<protein>
    <recommendedName>
        <fullName evidence="9">Multidrug-efflux transporter</fullName>
    </recommendedName>
</protein>
<keyword evidence="2" id="KW-0813">Transport</keyword>
<dbReference type="OrthoDB" id="5484585at2"/>
<dbReference type="EMBL" id="SSMQ01000006">
    <property type="protein sequence ID" value="TKD10441.1"/>
    <property type="molecule type" value="Genomic_DNA"/>
</dbReference>
<evidence type="ECO:0000256" key="7">
    <source>
        <dbReference type="ARBA" id="ARBA00023065"/>
    </source>
</evidence>
<gene>
    <name evidence="11" type="ORF">E8A74_08330</name>
</gene>
<keyword evidence="8 10" id="KW-0472">Membrane</keyword>
<evidence type="ECO:0000256" key="6">
    <source>
        <dbReference type="ARBA" id="ARBA00022989"/>
    </source>
</evidence>
<name>A0A4U1JH14_9BACT</name>
<dbReference type="PIRSF" id="PIRSF006603">
    <property type="entry name" value="DinF"/>
    <property type="match status" value="1"/>
</dbReference>
<evidence type="ECO:0000256" key="3">
    <source>
        <dbReference type="ARBA" id="ARBA00022449"/>
    </source>
</evidence>
<dbReference type="GO" id="GO:0006811">
    <property type="term" value="P:monoatomic ion transport"/>
    <property type="evidence" value="ECO:0007669"/>
    <property type="project" value="UniProtKB-KW"/>
</dbReference>
<evidence type="ECO:0000256" key="9">
    <source>
        <dbReference type="ARBA" id="ARBA00031636"/>
    </source>
</evidence>
<organism evidence="11 12">
    <name type="scientific">Polyangium fumosum</name>
    <dbReference type="NCBI Taxonomy" id="889272"/>
    <lineage>
        <taxon>Bacteria</taxon>
        <taxon>Pseudomonadati</taxon>
        <taxon>Myxococcota</taxon>
        <taxon>Polyangia</taxon>
        <taxon>Polyangiales</taxon>
        <taxon>Polyangiaceae</taxon>
        <taxon>Polyangium</taxon>
    </lineage>
</organism>
<feature type="transmembrane region" description="Helical" evidence="10">
    <location>
        <begin position="356"/>
        <end position="375"/>
    </location>
</feature>
<dbReference type="GO" id="GO:0005886">
    <property type="term" value="C:plasma membrane"/>
    <property type="evidence" value="ECO:0007669"/>
    <property type="project" value="UniProtKB-SubCell"/>
</dbReference>
<keyword evidence="3" id="KW-0050">Antiport</keyword>
<feature type="transmembrane region" description="Helical" evidence="10">
    <location>
        <begin position="208"/>
        <end position="232"/>
    </location>
</feature>
<feature type="transmembrane region" description="Helical" evidence="10">
    <location>
        <begin position="68"/>
        <end position="88"/>
    </location>
</feature>
<feature type="transmembrane region" description="Helical" evidence="10">
    <location>
        <begin position="146"/>
        <end position="163"/>
    </location>
</feature>
<dbReference type="Pfam" id="PF01554">
    <property type="entry name" value="MatE"/>
    <property type="match status" value="2"/>
</dbReference>